<dbReference type="SUPFAM" id="SSF56935">
    <property type="entry name" value="Porins"/>
    <property type="match status" value="1"/>
</dbReference>
<keyword evidence="7" id="KW-0406">Ion transport</keyword>
<organism evidence="14 15">
    <name type="scientific">Raoultella terrigena</name>
    <name type="common">Klebsiella terrigena</name>
    <dbReference type="NCBI Taxonomy" id="577"/>
    <lineage>
        <taxon>Bacteria</taxon>
        <taxon>Pseudomonadati</taxon>
        <taxon>Pseudomonadota</taxon>
        <taxon>Gammaproteobacteria</taxon>
        <taxon>Enterobacterales</taxon>
        <taxon>Enterobacteriaceae</taxon>
        <taxon>Klebsiella/Raoultella group</taxon>
        <taxon>Raoultella</taxon>
    </lineage>
</organism>
<evidence type="ECO:0000313" key="14">
    <source>
        <dbReference type="EMBL" id="VDR29132.1"/>
    </source>
</evidence>
<evidence type="ECO:0000256" key="5">
    <source>
        <dbReference type="ARBA" id="ARBA00022692"/>
    </source>
</evidence>
<keyword evidence="9" id="KW-0472">Membrane</keyword>
<dbReference type="AlphaFoldDB" id="A0A3P8L142"/>
<comment type="similarity">
    <text evidence="2">Belongs to the porin LamB (TC 1.B.3) family.</text>
</comment>
<feature type="chain" id="PRO_5017949536" evidence="12">
    <location>
        <begin position="23"/>
        <end position="199"/>
    </location>
</feature>
<comment type="subcellular location">
    <subcellularLocation>
        <location evidence="1">Cell outer membrane</location>
        <topology evidence="1">Multi-pass membrane protein</topology>
    </subcellularLocation>
</comment>
<dbReference type="GO" id="GO:0034219">
    <property type="term" value="P:carbohydrate transmembrane transport"/>
    <property type="evidence" value="ECO:0007669"/>
    <property type="project" value="InterPro"/>
</dbReference>
<dbReference type="InterPro" id="IPR003192">
    <property type="entry name" value="Porin_LamB"/>
</dbReference>
<sequence>MYKKRTLAVLIALLTGAGSVHAQTDLSTIEARLIALEKRLQDAENRAQTAENRADSAEKKVEQLTTQQQKTQDNTQQVAQRTAQLEKKADEKSGFEFHGYARSGVIMNDSASSTKSGAYMTPAGETGGAIGRLGNQADTYVEMNLEHKQTLDNGATTPLQSDGGRRTNHLQRLDGKHQRFERSSGLRRAGQPADLRRRV</sequence>
<evidence type="ECO:0000256" key="1">
    <source>
        <dbReference type="ARBA" id="ARBA00004571"/>
    </source>
</evidence>
<dbReference type="KEGG" id="rtg:NCTC13098_05536"/>
<dbReference type="GO" id="GO:0009279">
    <property type="term" value="C:cell outer membrane"/>
    <property type="evidence" value="ECO:0007669"/>
    <property type="project" value="UniProtKB-SubCell"/>
</dbReference>
<dbReference type="SUPFAM" id="SSF57997">
    <property type="entry name" value="Tropomyosin"/>
    <property type="match status" value="1"/>
</dbReference>
<evidence type="ECO:0000256" key="3">
    <source>
        <dbReference type="ARBA" id="ARBA00022448"/>
    </source>
</evidence>
<dbReference type="Pfam" id="PF02264">
    <property type="entry name" value="LamB"/>
    <property type="match status" value="1"/>
</dbReference>
<feature type="compositionally biased region" description="Polar residues" evidence="11">
    <location>
        <begin position="151"/>
        <end position="160"/>
    </location>
</feature>
<accession>A0A3P8L142</accession>
<keyword evidence="4" id="KW-1134">Transmembrane beta strand</keyword>
<feature type="region of interest" description="Disordered" evidence="11">
    <location>
        <begin position="149"/>
        <end position="199"/>
    </location>
</feature>
<evidence type="ECO:0000256" key="12">
    <source>
        <dbReference type="SAM" id="SignalP"/>
    </source>
</evidence>
<keyword evidence="6 12" id="KW-0732">Signal</keyword>
<feature type="compositionally biased region" description="Basic and acidic residues" evidence="11">
    <location>
        <begin position="52"/>
        <end position="62"/>
    </location>
</feature>
<feature type="signal peptide" evidence="12">
    <location>
        <begin position="1"/>
        <end position="22"/>
    </location>
</feature>
<evidence type="ECO:0000256" key="10">
    <source>
        <dbReference type="ARBA" id="ARBA00023237"/>
    </source>
</evidence>
<dbReference type="InterPro" id="IPR036998">
    <property type="entry name" value="Porin_LamB_sf"/>
</dbReference>
<keyword evidence="8" id="KW-0626">Porin</keyword>
<dbReference type="GO" id="GO:0006811">
    <property type="term" value="P:monoatomic ion transport"/>
    <property type="evidence" value="ECO:0007669"/>
    <property type="project" value="UniProtKB-KW"/>
</dbReference>
<gene>
    <name evidence="14" type="primary">scrY_3</name>
    <name evidence="14" type="ORF">NCTC13098_05536</name>
</gene>
<reference evidence="14 15" key="1">
    <citation type="submission" date="2018-12" db="EMBL/GenBank/DDBJ databases">
        <authorList>
            <consortium name="Pathogen Informatics"/>
        </authorList>
    </citation>
    <scope>NUCLEOTIDE SEQUENCE [LARGE SCALE GENOMIC DNA]</scope>
    <source>
        <strain evidence="14 15">NCTC13098</strain>
    </source>
</reference>
<evidence type="ECO:0000256" key="2">
    <source>
        <dbReference type="ARBA" id="ARBA00007055"/>
    </source>
</evidence>
<dbReference type="Pfam" id="PF11471">
    <property type="entry name" value="Sugarporin_N"/>
    <property type="match status" value="1"/>
</dbReference>
<evidence type="ECO:0000313" key="15">
    <source>
        <dbReference type="Proteomes" id="UP000274346"/>
    </source>
</evidence>
<dbReference type="Gene3D" id="2.40.170.10">
    <property type="entry name" value="Porin, LamB type"/>
    <property type="match status" value="1"/>
</dbReference>
<feature type="compositionally biased region" description="Low complexity" evidence="11">
    <location>
        <begin position="63"/>
        <end position="80"/>
    </location>
</feature>
<keyword evidence="10" id="KW-0998">Cell outer membrane</keyword>
<dbReference type="Gene3D" id="1.20.5.170">
    <property type="match status" value="1"/>
</dbReference>
<evidence type="ECO:0000256" key="7">
    <source>
        <dbReference type="ARBA" id="ARBA00023065"/>
    </source>
</evidence>
<dbReference type="Proteomes" id="UP000274346">
    <property type="component" value="Chromosome"/>
</dbReference>
<evidence type="ECO:0000256" key="4">
    <source>
        <dbReference type="ARBA" id="ARBA00022452"/>
    </source>
</evidence>
<evidence type="ECO:0000256" key="6">
    <source>
        <dbReference type="ARBA" id="ARBA00022729"/>
    </source>
</evidence>
<evidence type="ECO:0000256" key="9">
    <source>
        <dbReference type="ARBA" id="ARBA00023136"/>
    </source>
</evidence>
<dbReference type="GO" id="GO:0046930">
    <property type="term" value="C:pore complex"/>
    <property type="evidence" value="ECO:0007669"/>
    <property type="project" value="UniProtKB-KW"/>
</dbReference>
<evidence type="ECO:0000259" key="13">
    <source>
        <dbReference type="Pfam" id="PF11471"/>
    </source>
</evidence>
<proteinExistence type="inferred from homology"/>
<feature type="region of interest" description="Disordered" evidence="11">
    <location>
        <begin position="45"/>
        <end position="90"/>
    </location>
</feature>
<feature type="compositionally biased region" description="Basic and acidic residues" evidence="11">
    <location>
        <begin position="171"/>
        <end position="184"/>
    </location>
</feature>
<dbReference type="EMBL" id="LR131271">
    <property type="protein sequence ID" value="VDR29132.1"/>
    <property type="molecule type" value="Genomic_DNA"/>
</dbReference>
<evidence type="ECO:0000256" key="11">
    <source>
        <dbReference type="SAM" id="MobiDB-lite"/>
    </source>
</evidence>
<feature type="domain" description="LamB-type porin N-terminal" evidence="13">
    <location>
        <begin position="28"/>
        <end position="58"/>
    </location>
</feature>
<keyword evidence="5" id="KW-0812">Transmembrane</keyword>
<dbReference type="GO" id="GO:0015288">
    <property type="term" value="F:porin activity"/>
    <property type="evidence" value="ECO:0007669"/>
    <property type="project" value="UniProtKB-KW"/>
</dbReference>
<name>A0A3P8L142_RAOTE</name>
<evidence type="ECO:0000256" key="8">
    <source>
        <dbReference type="ARBA" id="ARBA00023114"/>
    </source>
</evidence>
<protein>
    <submittedName>
        <fullName evidence="14">Sucrose porin</fullName>
    </submittedName>
</protein>
<keyword evidence="3" id="KW-0813">Transport</keyword>
<dbReference type="InterPro" id="IPR021570">
    <property type="entry name" value="LamB-type_porin_N_dom"/>
</dbReference>